<evidence type="ECO:0000313" key="2">
    <source>
        <dbReference type="Proteomes" id="UP000807504"/>
    </source>
</evidence>
<keyword evidence="2" id="KW-1185">Reference proteome</keyword>
<reference evidence="1" key="1">
    <citation type="journal article" date="2020" name="bioRxiv">
        <title>Chromosome-level reference genome of the European wasp spider Argiope bruennichi: a resource for studies on range expansion and evolutionary adaptation.</title>
        <authorList>
            <person name="Sheffer M.M."/>
            <person name="Hoppe A."/>
            <person name="Krehenwinkel H."/>
            <person name="Uhl G."/>
            <person name="Kuss A.W."/>
            <person name="Jensen L."/>
            <person name="Jensen C."/>
            <person name="Gillespie R.G."/>
            <person name="Hoff K.J."/>
            <person name="Prost S."/>
        </authorList>
    </citation>
    <scope>NUCLEOTIDE SEQUENCE</scope>
</reference>
<gene>
    <name evidence="1" type="ORF">HNY73_005669</name>
</gene>
<accession>A0A8T0FJP9</accession>
<dbReference type="Proteomes" id="UP000807504">
    <property type="component" value="Unassembled WGS sequence"/>
</dbReference>
<reference evidence="1" key="2">
    <citation type="submission" date="2020-06" db="EMBL/GenBank/DDBJ databases">
        <authorList>
            <person name="Sheffer M."/>
        </authorList>
    </citation>
    <scope>NUCLEOTIDE SEQUENCE</scope>
</reference>
<sequence>MKCELCALPDDVDSKEALEVTLELENFAEEMKSTTNDYTGSEISNIRNHEFYCKYSRPFRTRANCFLAQEAVLIQTSRNSMKTRDLNVTQRTVFFSSNPA</sequence>
<name>A0A8T0FJP9_ARGBR</name>
<organism evidence="1 2">
    <name type="scientific">Argiope bruennichi</name>
    <name type="common">Wasp spider</name>
    <name type="synonym">Aranea bruennichi</name>
    <dbReference type="NCBI Taxonomy" id="94029"/>
    <lineage>
        <taxon>Eukaryota</taxon>
        <taxon>Metazoa</taxon>
        <taxon>Ecdysozoa</taxon>
        <taxon>Arthropoda</taxon>
        <taxon>Chelicerata</taxon>
        <taxon>Arachnida</taxon>
        <taxon>Araneae</taxon>
        <taxon>Araneomorphae</taxon>
        <taxon>Entelegynae</taxon>
        <taxon>Araneoidea</taxon>
        <taxon>Araneidae</taxon>
        <taxon>Argiope</taxon>
    </lineage>
</organism>
<proteinExistence type="predicted"/>
<evidence type="ECO:0000313" key="1">
    <source>
        <dbReference type="EMBL" id="KAF8790682.1"/>
    </source>
</evidence>
<protein>
    <submittedName>
        <fullName evidence="1">Uncharacterized protein</fullName>
    </submittedName>
</protein>
<dbReference type="AlphaFoldDB" id="A0A8T0FJP9"/>
<comment type="caution">
    <text evidence="1">The sequence shown here is derived from an EMBL/GenBank/DDBJ whole genome shotgun (WGS) entry which is preliminary data.</text>
</comment>
<dbReference type="EMBL" id="JABXBU010000011">
    <property type="protein sequence ID" value="KAF8790682.1"/>
    <property type="molecule type" value="Genomic_DNA"/>
</dbReference>